<keyword evidence="2" id="KW-1185">Reference proteome</keyword>
<sequence length="394" mass="44114">MKTFELIATSTFGLEAMVKKEVEDLGYEITSVSDGKITYIGDAEAIVLSNLWLRSADRVYIKMGEFKATSFEELFNKVTALPWEEWITPDGKFTVNGKSVKSALFSISDCQAITKKAIVKRLQAHYNMDWFPETGPSYTVQVALLKDIATLTIDTTGPDGLHKRGYRVSSVEAPIKETLAAALLQISYWKKGRILYDPCCGSGTFAIEAAMMAKNIAPGLNRSFSSCRWPQIPKDLWEELRQEAREAIDQKGSPIIYASDINRNAIMSARENAKAAGVGEYIQFFAKPLHKTSLPHGDYGVVLSNPPYGERISDKEQVIRLHKDLRELMNTNPTWSFYAVTSAPNFEKDFGKKANKTRKLFNGNLQVNFYQYFGPRPPKDGENFKALPQGDATS</sequence>
<name>A0AC61DAK9_9FIRM</name>
<proteinExistence type="predicted"/>
<comment type="caution">
    <text evidence="1">The sequence shown here is derived from an EMBL/GenBank/DDBJ whole genome shotgun (WGS) entry which is preliminary data.</text>
</comment>
<protein>
    <submittedName>
        <fullName evidence="1">RNA methyltransferase</fullName>
    </submittedName>
</protein>
<keyword evidence="1" id="KW-0808">Transferase</keyword>
<gene>
    <name evidence="1" type="ORF">CS063_10630</name>
</gene>
<dbReference type="EMBL" id="PEDL01000011">
    <property type="protein sequence ID" value="PHV70339.1"/>
    <property type="molecule type" value="Genomic_DNA"/>
</dbReference>
<accession>A0AC61DAK9</accession>
<reference evidence="1" key="1">
    <citation type="submission" date="2017-10" db="EMBL/GenBank/DDBJ databases">
        <title>Genome sequence of cellulolytic Lachnospiraceae bacterium XHS1971 isolated from hotspring sediment.</title>
        <authorList>
            <person name="Vasudevan G."/>
            <person name="Joshi A.J."/>
            <person name="Hivarkar S."/>
            <person name="Lanjekar V.B."/>
            <person name="Dhakephalkar P.K."/>
            <person name="Dagar S."/>
        </authorList>
    </citation>
    <scope>NUCLEOTIDE SEQUENCE</scope>
    <source>
        <strain evidence="1">XHS1971</strain>
    </source>
</reference>
<evidence type="ECO:0000313" key="1">
    <source>
        <dbReference type="EMBL" id="PHV70339.1"/>
    </source>
</evidence>
<organism evidence="1 2">
    <name type="scientific">Sporanaerobium hydrogeniformans</name>
    <dbReference type="NCBI Taxonomy" id="3072179"/>
    <lineage>
        <taxon>Bacteria</taxon>
        <taxon>Bacillati</taxon>
        <taxon>Bacillota</taxon>
        <taxon>Clostridia</taxon>
        <taxon>Lachnospirales</taxon>
        <taxon>Lachnospiraceae</taxon>
        <taxon>Sporanaerobium</taxon>
    </lineage>
</organism>
<keyword evidence="1" id="KW-0489">Methyltransferase</keyword>
<evidence type="ECO:0000313" key="2">
    <source>
        <dbReference type="Proteomes" id="UP000224460"/>
    </source>
</evidence>
<dbReference type="Proteomes" id="UP000224460">
    <property type="component" value="Unassembled WGS sequence"/>
</dbReference>